<dbReference type="InterPro" id="IPR001930">
    <property type="entry name" value="Peptidase_M1"/>
</dbReference>
<dbReference type="GO" id="GO:0004177">
    <property type="term" value="F:aminopeptidase activity"/>
    <property type="evidence" value="ECO:0007669"/>
    <property type="project" value="UniProtKB-KW"/>
</dbReference>
<keyword evidence="6" id="KW-0479">Metal-binding</keyword>
<dbReference type="InterPro" id="IPR050344">
    <property type="entry name" value="Peptidase_M1_aminopeptidases"/>
</dbReference>
<dbReference type="GeneID" id="117573245"/>
<dbReference type="Pfam" id="PF01433">
    <property type="entry name" value="Peptidase_M1"/>
    <property type="match status" value="1"/>
</dbReference>
<keyword evidence="7" id="KW-0378">Hydrolase</keyword>
<comment type="similarity">
    <text evidence="3">Belongs to the peptidase M1 family.</text>
</comment>
<evidence type="ECO:0000313" key="16">
    <source>
        <dbReference type="RefSeq" id="XP_034112195.2"/>
    </source>
</evidence>
<dbReference type="GO" id="GO:0008270">
    <property type="term" value="F:zinc ion binding"/>
    <property type="evidence" value="ECO:0007669"/>
    <property type="project" value="InterPro"/>
</dbReference>
<dbReference type="Gene3D" id="2.60.40.1910">
    <property type="match status" value="1"/>
</dbReference>
<dbReference type="GO" id="GO:0008237">
    <property type="term" value="F:metallopeptidase activity"/>
    <property type="evidence" value="ECO:0007669"/>
    <property type="project" value="UniProtKB-KW"/>
</dbReference>
<dbReference type="FunFam" id="2.60.40.1910:FF:000013">
    <property type="entry name" value="Aminopeptidase"/>
    <property type="match status" value="1"/>
</dbReference>
<evidence type="ECO:0000256" key="11">
    <source>
        <dbReference type="SAM" id="SignalP"/>
    </source>
</evidence>
<comment type="subcellular location">
    <subcellularLocation>
        <location evidence="2">Cell membrane</location>
        <topology evidence="2">Lipid-anchor</topology>
        <topology evidence="2">GPI-anchor</topology>
    </subcellularLocation>
</comment>
<dbReference type="GO" id="GO:0006508">
    <property type="term" value="P:proteolysis"/>
    <property type="evidence" value="ECO:0007669"/>
    <property type="project" value="UniProtKB-KW"/>
</dbReference>
<dbReference type="PANTHER" id="PTHR11533:SF18">
    <property type="entry name" value="FI02158P"/>
    <property type="match status" value="1"/>
</dbReference>
<dbReference type="GO" id="GO:0098552">
    <property type="term" value="C:side of membrane"/>
    <property type="evidence" value="ECO:0007669"/>
    <property type="project" value="UniProtKB-KW"/>
</dbReference>
<evidence type="ECO:0000256" key="4">
    <source>
        <dbReference type="ARBA" id="ARBA00022622"/>
    </source>
</evidence>
<dbReference type="InterPro" id="IPR027268">
    <property type="entry name" value="Peptidase_M4/M1_CTD_sf"/>
</dbReference>
<dbReference type="Gene3D" id="1.25.50.20">
    <property type="match status" value="1"/>
</dbReference>
<proteinExistence type="inferred from homology"/>
<feature type="domain" description="Aminopeptidase N-like N-terminal" evidence="14">
    <location>
        <begin position="51"/>
        <end position="242"/>
    </location>
</feature>
<dbReference type="RefSeq" id="XP_051863666.1">
    <property type="nucleotide sequence ID" value="XM_052007706.1"/>
</dbReference>
<evidence type="ECO:0000313" key="15">
    <source>
        <dbReference type="Proteomes" id="UP000515160"/>
    </source>
</evidence>
<dbReference type="SUPFAM" id="SSF55486">
    <property type="entry name" value="Metalloproteases ('zincins'), catalytic domain"/>
    <property type="match status" value="1"/>
</dbReference>
<evidence type="ECO:0000256" key="5">
    <source>
        <dbReference type="ARBA" id="ARBA00022670"/>
    </source>
</evidence>
<dbReference type="OrthoDB" id="8182982at2759"/>
<feature type="chain" id="PRO_5044654723" evidence="11">
    <location>
        <begin position="26"/>
        <end position="920"/>
    </location>
</feature>
<keyword evidence="10" id="KW-0449">Lipoprotein</keyword>
<feature type="domain" description="Peptidase M1 membrane alanine aminopeptidase" evidence="12">
    <location>
        <begin position="291"/>
        <end position="487"/>
    </location>
</feature>
<dbReference type="Gene3D" id="1.10.390.10">
    <property type="entry name" value="Neutral Protease Domain 2"/>
    <property type="match status" value="1"/>
</dbReference>
<dbReference type="RefSeq" id="XP_034112195.2">
    <property type="nucleotide sequence ID" value="XM_034256304.2"/>
</dbReference>
<dbReference type="SUPFAM" id="SSF63737">
    <property type="entry name" value="Leukotriene A4 hydrolase N-terminal domain"/>
    <property type="match status" value="1"/>
</dbReference>
<keyword evidence="4" id="KW-0325">Glycoprotein</keyword>
<dbReference type="FunFam" id="1.25.50.20:FF:000005">
    <property type="entry name" value="Aminopeptidase N-like protein"/>
    <property type="match status" value="1"/>
</dbReference>
<keyword evidence="16 17" id="KW-0031">Aminopeptidase</keyword>
<evidence type="ECO:0000256" key="8">
    <source>
        <dbReference type="ARBA" id="ARBA00022833"/>
    </source>
</evidence>
<protein>
    <submittedName>
        <fullName evidence="16 17">Aminopeptidase N isoform X1</fullName>
    </submittedName>
</protein>
<dbReference type="Pfam" id="PF11838">
    <property type="entry name" value="ERAP1_C"/>
    <property type="match status" value="1"/>
</dbReference>
<dbReference type="GO" id="GO:0005886">
    <property type="term" value="C:plasma membrane"/>
    <property type="evidence" value="ECO:0007669"/>
    <property type="project" value="UniProtKB-SubCell"/>
</dbReference>
<accession>A0A6P8XLG3</accession>
<dbReference type="InterPro" id="IPR042097">
    <property type="entry name" value="Aminopeptidase_N-like_N_sf"/>
</dbReference>
<dbReference type="InterPro" id="IPR045357">
    <property type="entry name" value="Aminopeptidase_N-like_N"/>
</dbReference>
<evidence type="ECO:0000259" key="12">
    <source>
        <dbReference type="Pfam" id="PF01433"/>
    </source>
</evidence>
<dbReference type="PANTHER" id="PTHR11533">
    <property type="entry name" value="PROTEASE M1 ZINC METALLOPROTEASE"/>
    <property type="match status" value="1"/>
</dbReference>
<evidence type="ECO:0000256" key="3">
    <source>
        <dbReference type="ARBA" id="ARBA00010136"/>
    </source>
</evidence>
<keyword evidence="4" id="KW-0336">GPI-anchor</keyword>
<evidence type="ECO:0000256" key="7">
    <source>
        <dbReference type="ARBA" id="ARBA00022801"/>
    </source>
</evidence>
<dbReference type="InterPro" id="IPR014782">
    <property type="entry name" value="Peptidase_M1_dom"/>
</dbReference>
<dbReference type="Gene3D" id="2.60.40.1730">
    <property type="entry name" value="tricorn interacting facor f3 domain"/>
    <property type="match status" value="1"/>
</dbReference>
<dbReference type="GO" id="GO:0005737">
    <property type="term" value="C:cytoplasm"/>
    <property type="evidence" value="ECO:0007669"/>
    <property type="project" value="TreeGrafter"/>
</dbReference>
<dbReference type="PRINTS" id="PR00756">
    <property type="entry name" value="ALADIPTASE"/>
</dbReference>
<comment type="cofactor">
    <cofactor evidence="1">
        <name>Zn(2+)</name>
        <dbReference type="ChEBI" id="CHEBI:29105"/>
    </cofactor>
</comment>
<name>A0A6P8XLG3_DROAB</name>
<feature type="signal peptide" evidence="11">
    <location>
        <begin position="1"/>
        <end position="25"/>
    </location>
</feature>
<evidence type="ECO:0000256" key="1">
    <source>
        <dbReference type="ARBA" id="ARBA00001947"/>
    </source>
</evidence>
<dbReference type="AlphaFoldDB" id="A0A6P8XLG3"/>
<keyword evidence="11" id="KW-0732">Signal</keyword>
<reference evidence="16 17" key="1">
    <citation type="submission" date="2025-04" db="UniProtKB">
        <authorList>
            <consortium name="RefSeq"/>
        </authorList>
    </citation>
    <scope>IDENTIFICATION</scope>
    <source>
        <strain evidence="16 17">15112-1751.03</strain>
        <tissue evidence="16 17">Whole Adult</tissue>
    </source>
</reference>
<feature type="domain" description="ERAP1-like C-terminal" evidence="13">
    <location>
        <begin position="570"/>
        <end position="896"/>
    </location>
</feature>
<organism evidence="15 16">
    <name type="scientific">Drosophila albomicans</name>
    <name type="common">Fruit fly</name>
    <dbReference type="NCBI Taxonomy" id="7291"/>
    <lineage>
        <taxon>Eukaryota</taxon>
        <taxon>Metazoa</taxon>
        <taxon>Ecdysozoa</taxon>
        <taxon>Arthropoda</taxon>
        <taxon>Hexapoda</taxon>
        <taxon>Insecta</taxon>
        <taxon>Pterygota</taxon>
        <taxon>Neoptera</taxon>
        <taxon>Endopterygota</taxon>
        <taxon>Diptera</taxon>
        <taxon>Brachycera</taxon>
        <taxon>Muscomorpha</taxon>
        <taxon>Ephydroidea</taxon>
        <taxon>Drosophilidae</taxon>
        <taxon>Drosophila</taxon>
    </lineage>
</organism>
<gene>
    <name evidence="16 17" type="primary">LOC117573245</name>
</gene>
<dbReference type="Pfam" id="PF17900">
    <property type="entry name" value="Peptidase_M1_N"/>
    <property type="match status" value="1"/>
</dbReference>
<keyword evidence="15" id="KW-1185">Reference proteome</keyword>
<evidence type="ECO:0000313" key="17">
    <source>
        <dbReference type="RefSeq" id="XP_051863666.1"/>
    </source>
</evidence>
<keyword evidence="4" id="KW-0472">Membrane</keyword>
<evidence type="ECO:0000256" key="10">
    <source>
        <dbReference type="ARBA" id="ARBA00023288"/>
    </source>
</evidence>
<evidence type="ECO:0000256" key="9">
    <source>
        <dbReference type="ARBA" id="ARBA00023049"/>
    </source>
</evidence>
<keyword evidence="5" id="KW-0645">Protease</keyword>
<keyword evidence="8" id="KW-0862">Zinc</keyword>
<evidence type="ECO:0000259" key="14">
    <source>
        <dbReference type="Pfam" id="PF17900"/>
    </source>
</evidence>
<evidence type="ECO:0000256" key="2">
    <source>
        <dbReference type="ARBA" id="ARBA00004609"/>
    </source>
</evidence>
<dbReference type="Proteomes" id="UP000515160">
    <property type="component" value="Chromosome 2R"/>
</dbReference>
<sequence length="920" mass="107831">MGIKWHAHCILHLLFFILNFQTNNAAVKRSIDMSAAYSLNTDDRLPKSVLPISYEIHLEPNYEECTFSGLIKIKLSWAADSKKISLHAHHDLNINDRKIKMHKINQKYGDENSTDYVAVLRGSRIPKKNIYVVYLKETIMQGTECILEIPFDGNIWSSAEGFFTGSYENTTYFATNLRLNNAHRLFPCFDEPGFKVPFIFSITRPKELVALFNTPLNQSTEHPKLNEYVIDFFEKTPPMSTFTFGFFISALQLYKNTNITTFSQPIIQMWTLKDDENQLEETYIKIVTIYNKIKHYFGTHIPLSKIDVVCIPDLPLARPVDNWGLLLFGKRDLLRKGLYDITHELIYQWLGSWVTPNWWNDAHLNKAIASFLASDIVLEMDGGVEFNGKYPMTTLYSLYYEFSKRYPHSRITGMKQETISHKTELVLRMLNFTLSKKSFQIGIRNFILEYQYKTFCGDDFWESLNSQSLKDGTLKPHLNVGVIVNTWFAYHRLPVVKVLRDYTEKTAILQQKVYLRERPHDVPEQEKMLWWIPILLNRQDGLNFSSGCPYLWMENKKQINIQNMPEKDQFIIINYEEIAPFPVNYDNKNWKMLSDFLQTDNGRKQIPPYTRAKLLHDAWNLAFAGDLSFSAALNMTLFIKYERNHIVWNPVFTFIDQIGRHIDESEVHAKFESYVIFLLAPFYEELDEEVSIEDNWKTDIRTLTKRFLCLAGYKPCINESEQIFEIWQNTTNPNHEYPEASHYLCPIFKWGSLEKWQFGLERVMQFPKSRKLSERTHLLKALAGCPTQPEKIERLLKITILEDHSNFTDNDKFLILTSLTSGSSHYSLLNFVSTNWMTLRQKFKNKTNLWDHLIGSATGFFLTQKGYNMVYKLIEERAGEFDSAQHIVEKSLRNIKEETKWSEENIPVIEKWLDHLLANI</sequence>
<dbReference type="InterPro" id="IPR024571">
    <property type="entry name" value="ERAP1-like_C_dom"/>
</dbReference>
<evidence type="ECO:0000259" key="13">
    <source>
        <dbReference type="Pfam" id="PF11838"/>
    </source>
</evidence>
<evidence type="ECO:0000256" key="6">
    <source>
        <dbReference type="ARBA" id="ARBA00022723"/>
    </source>
</evidence>
<keyword evidence="9" id="KW-0482">Metalloprotease</keyword>
<dbReference type="GO" id="GO:0005615">
    <property type="term" value="C:extracellular space"/>
    <property type="evidence" value="ECO:0007669"/>
    <property type="project" value="TreeGrafter"/>
</dbReference>